<protein>
    <submittedName>
        <fullName evidence="2">Uncharacterized protein</fullName>
    </submittedName>
</protein>
<organism evidence="2">
    <name type="scientific">uncultured Caudovirales phage</name>
    <dbReference type="NCBI Taxonomy" id="2100421"/>
    <lineage>
        <taxon>Viruses</taxon>
        <taxon>Duplodnaviria</taxon>
        <taxon>Heunggongvirae</taxon>
        <taxon>Uroviricota</taxon>
        <taxon>Caudoviricetes</taxon>
        <taxon>Peduoviridae</taxon>
        <taxon>Maltschvirus</taxon>
        <taxon>Maltschvirus maltsch</taxon>
    </lineage>
</organism>
<accession>A0A6J5NAZ4</accession>
<proteinExistence type="predicted"/>
<dbReference type="EMBL" id="LR796630">
    <property type="protein sequence ID" value="CAB4155782.1"/>
    <property type="molecule type" value="Genomic_DNA"/>
</dbReference>
<gene>
    <name evidence="2" type="ORF">UFOVP674_31</name>
</gene>
<evidence type="ECO:0000256" key="1">
    <source>
        <dbReference type="SAM" id="MobiDB-lite"/>
    </source>
</evidence>
<sequence>MNNLSLGLALSLGASYVSSGTPPPPPGASTYLRPDGLSVYRRPDGTSSYFRP</sequence>
<evidence type="ECO:0000313" key="2">
    <source>
        <dbReference type="EMBL" id="CAB4155782.1"/>
    </source>
</evidence>
<reference evidence="2" key="1">
    <citation type="submission" date="2020-04" db="EMBL/GenBank/DDBJ databases">
        <authorList>
            <person name="Chiriac C."/>
            <person name="Salcher M."/>
            <person name="Ghai R."/>
            <person name="Kavagutti S V."/>
        </authorList>
    </citation>
    <scope>NUCLEOTIDE SEQUENCE</scope>
</reference>
<feature type="region of interest" description="Disordered" evidence="1">
    <location>
        <begin position="15"/>
        <end position="52"/>
    </location>
</feature>
<name>A0A6J5NAZ4_9CAUD</name>